<keyword evidence="4" id="KW-1185">Reference proteome</keyword>
<proteinExistence type="predicted"/>
<organism evidence="1 3">
    <name type="scientific">Candidatus Chlorohelix allophototropha</name>
    <dbReference type="NCBI Taxonomy" id="3003348"/>
    <lineage>
        <taxon>Bacteria</taxon>
        <taxon>Bacillati</taxon>
        <taxon>Chloroflexota</taxon>
        <taxon>Chloroflexia</taxon>
        <taxon>Candidatus Chloroheliales</taxon>
        <taxon>Candidatus Chloroheliaceae</taxon>
        <taxon>Candidatus Chlorohelix</taxon>
    </lineage>
</organism>
<reference evidence="2" key="2">
    <citation type="journal article" date="2024" name="Nature">
        <title>Anoxygenic phototroph of the Chloroflexota uses a type I reaction centre.</title>
        <authorList>
            <person name="Tsuji J.M."/>
            <person name="Shaw N.A."/>
            <person name="Nagashima S."/>
            <person name="Venkiteswaran J.J."/>
            <person name="Schiff S.L."/>
            <person name="Watanabe T."/>
            <person name="Fukui M."/>
            <person name="Hanada S."/>
            <person name="Tank M."/>
            <person name="Neufeld J.D."/>
        </authorList>
    </citation>
    <scope>NUCLEOTIDE SEQUENCE</scope>
    <source>
        <strain evidence="2">L227-S17</strain>
    </source>
</reference>
<reference evidence="1 3" key="1">
    <citation type="submission" date="2020-06" db="EMBL/GenBank/DDBJ databases">
        <title>Anoxygenic phototrophic Chloroflexota member uses a Type I reaction center.</title>
        <authorList>
            <person name="Tsuji J.M."/>
            <person name="Shaw N.A."/>
            <person name="Nagashima S."/>
            <person name="Venkiteswaran J."/>
            <person name="Schiff S.L."/>
            <person name="Hanada S."/>
            <person name="Tank M."/>
            <person name="Neufeld J.D."/>
        </authorList>
    </citation>
    <scope>NUCLEOTIDE SEQUENCE [LARGE SCALE GENOMIC DNA]</scope>
    <source>
        <strain evidence="1">L227-S17</strain>
    </source>
</reference>
<sequence length="264" mass="28633">MILTLLVAIFLAACNEMPTPTPTLKPDTPTPLISTASITATPIPQSDLVVLYDGALDKGTPDTQGFKMLIMPMVGSSSTQSYKAGVTTLDTQQSANDLTGYFAKPNLMPILYQEKGFTLSFKIQIVREEHKYGDRNKDGISDRAGFSVSLLSKDKKGIELAFWTNQIWAQNDGPAQPSTNNGTLFTHGESVDFNTTAALTSYELTIKGATYTLSTDSKVLLTNKLRDYSNFGFPYNQSNFLFLGDNSGSASVIVKIAYAAITAH</sequence>
<evidence type="ECO:0000313" key="4">
    <source>
        <dbReference type="Proteomes" id="UP001431572"/>
    </source>
</evidence>
<dbReference type="EMBL" id="CP128400">
    <property type="protein sequence ID" value="WJW68341.1"/>
    <property type="molecule type" value="Genomic_DNA"/>
</dbReference>
<dbReference type="EMBL" id="JACATZ010000003">
    <property type="protein sequence ID" value="NWJ48407.1"/>
    <property type="molecule type" value="Genomic_DNA"/>
</dbReference>
<dbReference type="AlphaFoldDB" id="A0A8T7M8C2"/>
<evidence type="ECO:0000313" key="3">
    <source>
        <dbReference type="Proteomes" id="UP000521676"/>
    </source>
</evidence>
<evidence type="ECO:0000313" key="1">
    <source>
        <dbReference type="EMBL" id="NWJ48407.1"/>
    </source>
</evidence>
<name>A0A8T7M8C2_9CHLR</name>
<dbReference type="Proteomes" id="UP000521676">
    <property type="component" value="Unassembled WGS sequence"/>
</dbReference>
<dbReference type="RefSeq" id="WP_341470246.1">
    <property type="nucleotide sequence ID" value="NZ_CP128400.1"/>
</dbReference>
<protein>
    <submittedName>
        <fullName evidence="1">Uncharacterized protein</fullName>
    </submittedName>
</protein>
<evidence type="ECO:0000313" key="2">
    <source>
        <dbReference type="EMBL" id="WJW68341.1"/>
    </source>
</evidence>
<gene>
    <name evidence="1" type="ORF">HXX08_21330</name>
    <name evidence="2" type="ORF">OZ401_003950</name>
</gene>
<accession>A0A8T7M8C2</accession>
<dbReference type="Proteomes" id="UP001431572">
    <property type="component" value="Chromosome 2"/>
</dbReference>